<dbReference type="Pfam" id="PF01902">
    <property type="entry name" value="Diphthami_syn_2"/>
    <property type="match status" value="1"/>
</dbReference>
<dbReference type="PANTHER" id="PTHR12196:SF2">
    <property type="entry name" value="DIPHTHINE--AMMONIA LIGASE"/>
    <property type="match status" value="1"/>
</dbReference>
<dbReference type="SMR" id="A0A832T7B4"/>
<dbReference type="RefSeq" id="WP_010885347.1">
    <property type="nucleotide sequence ID" value="NZ_DUJN01000002.1"/>
</dbReference>
<dbReference type="GO" id="GO:0017178">
    <property type="term" value="F:diphthine-ammonia ligase activity"/>
    <property type="evidence" value="ECO:0007669"/>
    <property type="project" value="TreeGrafter"/>
</dbReference>
<evidence type="ECO:0000313" key="3">
    <source>
        <dbReference type="Proteomes" id="UP000617544"/>
    </source>
</evidence>
<dbReference type="NCBIfam" id="TIGR00289">
    <property type="entry name" value="TIGR00289 family protein"/>
    <property type="match status" value="1"/>
</dbReference>
<name>A0A832T7B4_PYRHR</name>
<dbReference type="InterPro" id="IPR014729">
    <property type="entry name" value="Rossmann-like_a/b/a_fold"/>
</dbReference>
<evidence type="ECO:0000313" key="2">
    <source>
        <dbReference type="EMBL" id="HII60269.1"/>
    </source>
</evidence>
<dbReference type="AlphaFoldDB" id="A0A832T7B4"/>
<dbReference type="Gene3D" id="3.90.1490.10">
    <property type="entry name" value="putative n-type atp pyrophosphatase, domain 2"/>
    <property type="match status" value="1"/>
</dbReference>
<dbReference type="InterPro" id="IPR022427">
    <property type="entry name" value="MJ0570_ATP-bd"/>
</dbReference>
<sequence length="227" mass="25774">MVGLADVAVLYSGGKDSNYALYWALKSGLRVRYLVSMVSENEESYMYHTPNVELTSLQARALGIPIIKGFTKGEKEKEVEDLKNVLEGLKVDGIVAGALASRYQKERIENVARELGLKVYTPAWEKDPYQYMLEIIKLGFKVVFVAVSAYGLNESWLGRELNYKNLEELKKLSEKYGIHIAGEGGEFETFVLDMPFFKAKIVIDDAEKFWDGLSGKFIIKRAHLEWK</sequence>
<comment type="caution">
    <text evidence="2">The sequence shown here is derived from an EMBL/GenBank/DDBJ whole genome shotgun (WGS) entry which is preliminary data.</text>
</comment>
<dbReference type="InterPro" id="IPR002761">
    <property type="entry name" value="Diphthami_syn_dom"/>
</dbReference>
<dbReference type="NCBIfam" id="TIGR00290">
    <property type="entry name" value="MJ0570_dom"/>
    <property type="match status" value="1"/>
</dbReference>
<reference evidence="2" key="1">
    <citation type="journal article" date="2020" name="bioRxiv">
        <title>A rank-normalized archaeal taxonomy based on genome phylogeny resolves widespread incomplete and uneven classifications.</title>
        <authorList>
            <person name="Rinke C."/>
            <person name="Chuvochina M."/>
            <person name="Mussig A.J."/>
            <person name="Chaumeil P.-A."/>
            <person name="Waite D.W."/>
            <person name="Whitman W.B."/>
            <person name="Parks D.H."/>
            <person name="Hugenholtz P."/>
        </authorList>
    </citation>
    <scope>NUCLEOTIDE SEQUENCE</scope>
    <source>
        <strain evidence="2">UBA8834</strain>
    </source>
</reference>
<dbReference type="GeneID" id="1443582"/>
<dbReference type="Gene3D" id="3.40.50.620">
    <property type="entry name" value="HUPs"/>
    <property type="match status" value="1"/>
</dbReference>
<proteinExistence type="predicted"/>
<organism evidence="2 3">
    <name type="scientific">Pyrococcus horikoshii</name>
    <dbReference type="NCBI Taxonomy" id="53953"/>
    <lineage>
        <taxon>Archaea</taxon>
        <taxon>Methanobacteriati</taxon>
        <taxon>Methanobacteriota</taxon>
        <taxon>Thermococci</taxon>
        <taxon>Thermococcales</taxon>
        <taxon>Thermococcaceae</taxon>
        <taxon>Pyrococcus</taxon>
    </lineage>
</organism>
<dbReference type="PANTHER" id="PTHR12196">
    <property type="entry name" value="DOMAIN OF UNKNOWN FUNCTION 71 DUF71 -CONTAINING PROTEIN"/>
    <property type="match status" value="1"/>
</dbReference>
<dbReference type="Proteomes" id="UP000617544">
    <property type="component" value="Unassembled WGS sequence"/>
</dbReference>
<dbReference type="SUPFAM" id="SSF52402">
    <property type="entry name" value="Adenine nucleotide alpha hydrolases-like"/>
    <property type="match status" value="1"/>
</dbReference>
<accession>A0A832T7B4</accession>
<dbReference type="EMBL" id="DUJN01000002">
    <property type="protein sequence ID" value="HII60269.1"/>
    <property type="molecule type" value="Genomic_DNA"/>
</dbReference>
<dbReference type="PIRSF" id="PIRSF039123">
    <property type="entry name" value="Diphthamide_synthase"/>
    <property type="match status" value="1"/>
</dbReference>
<dbReference type="CDD" id="cd01994">
    <property type="entry name" value="AANH_PF0828-like"/>
    <property type="match status" value="1"/>
</dbReference>
<evidence type="ECO:0000259" key="1">
    <source>
        <dbReference type="Pfam" id="PF01902"/>
    </source>
</evidence>
<protein>
    <submittedName>
        <fullName evidence="2">TIGR00289 family protein</fullName>
    </submittedName>
</protein>
<dbReference type="GO" id="GO:0017183">
    <property type="term" value="P:protein histidyl modification to diphthamide"/>
    <property type="evidence" value="ECO:0007669"/>
    <property type="project" value="TreeGrafter"/>
</dbReference>
<dbReference type="FunFam" id="3.40.50.620:FF:000145">
    <property type="entry name" value="ATP-binding domain containing protein"/>
    <property type="match status" value="1"/>
</dbReference>
<dbReference type="InterPro" id="IPR030662">
    <property type="entry name" value="DPH6/MJ0570"/>
</dbReference>
<dbReference type="InterPro" id="IPR005237">
    <property type="entry name" value="MJ0570"/>
</dbReference>
<feature type="domain" description="Diphthamide synthase" evidence="1">
    <location>
        <begin position="7"/>
        <end position="223"/>
    </location>
</feature>
<gene>
    <name evidence="2" type="ORF">HA331_00575</name>
</gene>
<dbReference type="OMA" id="NYALYWA"/>
<dbReference type="NCBIfam" id="TIGR03679">
    <property type="entry name" value="arCOG00187"/>
    <property type="match status" value="1"/>
</dbReference>